<dbReference type="Proteomes" id="UP000002710">
    <property type="component" value="Chromosome"/>
</dbReference>
<proteinExistence type="predicted"/>
<dbReference type="HOGENOM" id="CLU_009583_0_3_7"/>
<dbReference type="SUPFAM" id="SSF53756">
    <property type="entry name" value="UDP-Glycosyltransferase/glycogen phosphorylase"/>
    <property type="match status" value="1"/>
</dbReference>
<accession>Q312E5</accession>
<dbReference type="RefSeq" id="WP_011367373.1">
    <property type="nucleotide sequence ID" value="NC_007519.1"/>
</dbReference>
<organism evidence="2 3">
    <name type="scientific">Oleidesulfovibrio alaskensis (strain ATCC BAA-1058 / DSM 17464 / G20)</name>
    <name type="common">Desulfovibrio alaskensis</name>
    <dbReference type="NCBI Taxonomy" id="207559"/>
    <lineage>
        <taxon>Bacteria</taxon>
        <taxon>Pseudomonadati</taxon>
        <taxon>Thermodesulfobacteriota</taxon>
        <taxon>Desulfovibrionia</taxon>
        <taxon>Desulfovibrionales</taxon>
        <taxon>Desulfovibrionaceae</taxon>
        <taxon>Oleidesulfovibrio</taxon>
    </lineage>
</organism>
<dbReference type="CDD" id="cd03801">
    <property type="entry name" value="GT4_PimA-like"/>
    <property type="match status" value="1"/>
</dbReference>
<sequence length="361" mass="39973">MRIILATSSTNKSGGSRQALYLAQGLRQRGHDVTFFTEKKAGLRELDPHMDWGDLPADKRRWRHAVEQALPEGRQPRPAIFHAFHNKAVKKAAWWGLLWRRRNVVCVGHRGVVYRPGNPLPYLSPGIGAFIVNSRACADVLRWYGVGACRLHVVYNGIPAGRSTPCRSAAQALQQLGIHKKDGDVFYGTVAGDNPIKGTEVLLRGFALARMENARLLVIGVTPAKWQPLCDELGISRHVTLLGKTECVADYLQLLDVFVLPSLTESMPNTLLEAICMGLPAIATRVGGVPELVDNNGMLIPAGDHCALSHALRDMHNAPQQRLRWAAASRSMAPAYGLERRVERIEGIYRGLLRRRGLRQD</sequence>
<dbReference type="Gene3D" id="3.40.50.2000">
    <property type="entry name" value="Glycogen Phosphorylase B"/>
    <property type="match status" value="2"/>
</dbReference>
<dbReference type="KEGG" id="dde:Dde_1402"/>
<dbReference type="InterPro" id="IPR028098">
    <property type="entry name" value="Glyco_trans_4-like_N"/>
</dbReference>
<dbReference type="GO" id="GO:0016757">
    <property type="term" value="F:glycosyltransferase activity"/>
    <property type="evidence" value="ECO:0007669"/>
    <property type="project" value="UniProtKB-ARBA"/>
</dbReference>
<dbReference type="eggNOG" id="COG0438">
    <property type="taxonomic scope" value="Bacteria"/>
</dbReference>
<dbReference type="PROSITE" id="PS50096">
    <property type="entry name" value="IQ"/>
    <property type="match status" value="1"/>
</dbReference>
<dbReference type="EMBL" id="CP000112">
    <property type="protein sequence ID" value="ABB38201.2"/>
    <property type="molecule type" value="Genomic_DNA"/>
</dbReference>
<feature type="domain" description="Glycosyltransferase subfamily 4-like N-terminal" evidence="1">
    <location>
        <begin position="13"/>
        <end position="159"/>
    </location>
</feature>
<gene>
    <name evidence="2" type="ordered locus">Dde_1402</name>
</gene>
<evidence type="ECO:0000313" key="3">
    <source>
        <dbReference type="Proteomes" id="UP000002710"/>
    </source>
</evidence>
<evidence type="ECO:0000313" key="2">
    <source>
        <dbReference type="EMBL" id="ABB38201.2"/>
    </source>
</evidence>
<evidence type="ECO:0000259" key="1">
    <source>
        <dbReference type="Pfam" id="PF13439"/>
    </source>
</evidence>
<keyword evidence="2" id="KW-0808">Transferase</keyword>
<dbReference type="Pfam" id="PF13692">
    <property type="entry name" value="Glyco_trans_1_4"/>
    <property type="match status" value="1"/>
</dbReference>
<dbReference type="PANTHER" id="PTHR12526">
    <property type="entry name" value="GLYCOSYLTRANSFERASE"/>
    <property type="match status" value="1"/>
</dbReference>
<reference evidence="2 3" key="1">
    <citation type="journal article" date="2011" name="J. Bacteriol.">
        <title>Complete genome sequence and updated annotation of Desulfovibrio alaskensis G20.</title>
        <authorList>
            <person name="Hauser L.J."/>
            <person name="Land M.L."/>
            <person name="Brown S.D."/>
            <person name="Larimer F."/>
            <person name="Keller K.L."/>
            <person name="Rapp-Giles B.J."/>
            <person name="Price M.N."/>
            <person name="Lin M."/>
            <person name="Bruce D.C."/>
            <person name="Detter J.C."/>
            <person name="Tapia R."/>
            <person name="Han C.S."/>
            <person name="Goodwin L.A."/>
            <person name="Cheng J.F."/>
            <person name="Pitluck S."/>
            <person name="Copeland A."/>
            <person name="Lucas S."/>
            <person name="Nolan M."/>
            <person name="Lapidus A.L."/>
            <person name="Palumbo A.V."/>
            <person name="Wall J.D."/>
        </authorList>
    </citation>
    <scope>NUCLEOTIDE SEQUENCE [LARGE SCALE GENOMIC DNA]</scope>
    <source>
        <strain evidence="3">ATCC BAA 1058 / DSM 17464 / G20</strain>
    </source>
</reference>
<protein>
    <submittedName>
        <fullName evidence="2">Glycosyl transferase group 1</fullName>
    </submittedName>
</protein>
<dbReference type="Pfam" id="PF13439">
    <property type="entry name" value="Glyco_transf_4"/>
    <property type="match status" value="1"/>
</dbReference>
<dbReference type="AlphaFoldDB" id="Q312E5"/>
<dbReference type="STRING" id="207559.Dde_1402"/>
<keyword evidence="3" id="KW-1185">Reference proteome</keyword>
<name>Q312E5_OLEA2</name>